<accession>A0A9P4Y3H1</accession>
<reference evidence="2" key="1">
    <citation type="journal article" date="2020" name="Phytopathology">
        <title>Genome sequence of the chestnut blight fungus Cryphonectria parasitica EP155: A fundamental resource for an archetypical invasive plant pathogen.</title>
        <authorList>
            <person name="Crouch J.A."/>
            <person name="Dawe A."/>
            <person name="Aerts A."/>
            <person name="Barry K."/>
            <person name="Churchill A.C.L."/>
            <person name="Grimwood J."/>
            <person name="Hillman B."/>
            <person name="Milgroom M.G."/>
            <person name="Pangilinan J."/>
            <person name="Smith M."/>
            <person name="Salamov A."/>
            <person name="Schmutz J."/>
            <person name="Yadav J."/>
            <person name="Grigoriev I.V."/>
            <person name="Nuss D."/>
        </authorList>
    </citation>
    <scope>NUCLEOTIDE SEQUENCE</scope>
    <source>
        <strain evidence="2">EP155</strain>
    </source>
</reference>
<evidence type="ECO:0000256" key="1">
    <source>
        <dbReference type="SAM" id="Phobius"/>
    </source>
</evidence>
<keyword evidence="1" id="KW-1133">Transmembrane helix</keyword>
<dbReference type="PANTHER" id="PTHR39470">
    <property type="entry name" value="CHROMOSOME 10, WHOLE GENOME SHOTGUN SEQUENCE"/>
    <property type="match status" value="1"/>
</dbReference>
<proteinExistence type="predicted"/>
<name>A0A9P4Y3H1_CRYP1</name>
<keyword evidence="1" id="KW-0812">Transmembrane</keyword>
<dbReference type="EMBL" id="MU032347">
    <property type="protein sequence ID" value="KAF3765836.1"/>
    <property type="molecule type" value="Genomic_DNA"/>
</dbReference>
<comment type="caution">
    <text evidence="2">The sequence shown here is derived from an EMBL/GenBank/DDBJ whole genome shotgun (WGS) entry which is preliminary data.</text>
</comment>
<dbReference type="RefSeq" id="XP_040776797.1">
    <property type="nucleotide sequence ID" value="XM_040923351.1"/>
</dbReference>
<keyword evidence="3" id="KW-1185">Reference proteome</keyword>
<sequence>MAVISWGTIKSLLIFFGPMLVPKAITWYRSIKNRPRERNKPIVPLPNRALVAILVLAAAAVLFLLCLSPLTSPENIFVVTRSNPTVSSGLLMSQLSMKRPLTARDEVLRTRLESKAGKLLYYKYGPDVLADCPFCNSQDPTTYLLYAAPSVVTPHLLNAALVGLATSELLLKGRAASQWRRLATYAVVVLAAVDAGLLVQWDHVDGNERARMLREVVFFYWRARVVRYAALACLDLALAAVLYLSATNRLFVPDMTVAERIDIMRDAVGAATMRIRSANVLKNTVARDAELRAADAGYWAHEGVLMQEAMESQEVVDSMRDAVENRRIDLQTMEQVAESFAQRMMGGTEMAS</sequence>
<keyword evidence="1" id="KW-0472">Membrane</keyword>
<gene>
    <name evidence="2" type="ORF">M406DRAFT_356079</name>
</gene>
<feature type="transmembrane region" description="Helical" evidence="1">
    <location>
        <begin position="225"/>
        <end position="246"/>
    </location>
</feature>
<dbReference type="AlphaFoldDB" id="A0A9P4Y3H1"/>
<feature type="transmembrane region" description="Helical" evidence="1">
    <location>
        <begin position="6"/>
        <end position="28"/>
    </location>
</feature>
<evidence type="ECO:0000313" key="3">
    <source>
        <dbReference type="Proteomes" id="UP000803844"/>
    </source>
</evidence>
<dbReference type="Proteomes" id="UP000803844">
    <property type="component" value="Unassembled WGS sequence"/>
</dbReference>
<feature type="transmembrane region" description="Helical" evidence="1">
    <location>
        <begin position="49"/>
        <end position="70"/>
    </location>
</feature>
<dbReference type="OrthoDB" id="4218123at2759"/>
<dbReference type="GeneID" id="63840480"/>
<dbReference type="PANTHER" id="PTHR39470:SF1">
    <property type="entry name" value="CHORISMATE SYNTHASE PROTEIN"/>
    <property type="match status" value="1"/>
</dbReference>
<feature type="transmembrane region" description="Helical" evidence="1">
    <location>
        <begin position="182"/>
        <end position="201"/>
    </location>
</feature>
<feature type="transmembrane region" description="Helical" evidence="1">
    <location>
        <begin position="143"/>
        <end position="170"/>
    </location>
</feature>
<evidence type="ECO:0000313" key="2">
    <source>
        <dbReference type="EMBL" id="KAF3765836.1"/>
    </source>
</evidence>
<protein>
    <submittedName>
        <fullName evidence="2">Uncharacterized protein</fullName>
    </submittedName>
</protein>
<organism evidence="2 3">
    <name type="scientific">Cryphonectria parasitica (strain ATCC 38755 / EP155)</name>
    <dbReference type="NCBI Taxonomy" id="660469"/>
    <lineage>
        <taxon>Eukaryota</taxon>
        <taxon>Fungi</taxon>
        <taxon>Dikarya</taxon>
        <taxon>Ascomycota</taxon>
        <taxon>Pezizomycotina</taxon>
        <taxon>Sordariomycetes</taxon>
        <taxon>Sordariomycetidae</taxon>
        <taxon>Diaporthales</taxon>
        <taxon>Cryphonectriaceae</taxon>
        <taxon>Cryphonectria-Endothia species complex</taxon>
        <taxon>Cryphonectria</taxon>
    </lineage>
</organism>